<evidence type="ECO:0000313" key="2">
    <source>
        <dbReference type="Proteomes" id="UP001595912"/>
    </source>
</evidence>
<name>A0ABV9VVR1_9ACTN</name>
<dbReference type="Proteomes" id="UP001595912">
    <property type="component" value="Unassembled WGS sequence"/>
</dbReference>
<evidence type="ECO:0000313" key="1">
    <source>
        <dbReference type="EMBL" id="MFC5000229.1"/>
    </source>
</evidence>
<organism evidence="1 2">
    <name type="scientific">Dactylosporangium cerinum</name>
    <dbReference type="NCBI Taxonomy" id="1434730"/>
    <lineage>
        <taxon>Bacteria</taxon>
        <taxon>Bacillati</taxon>
        <taxon>Actinomycetota</taxon>
        <taxon>Actinomycetes</taxon>
        <taxon>Micromonosporales</taxon>
        <taxon>Micromonosporaceae</taxon>
        <taxon>Dactylosporangium</taxon>
    </lineage>
</organism>
<accession>A0ABV9VVR1</accession>
<dbReference type="InterPro" id="IPR053847">
    <property type="entry name" value="DUF6928"/>
</dbReference>
<dbReference type="EMBL" id="JBHSIU010000019">
    <property type="protein sequence ID" value="MFC5000229.1"/>
    <property type="molecule type" value="Genomic_DNA"/>
</dbReference>
<gene>
    <name evidence="1" type="ORF">ACFPIJ_20610</name>
</gene>
<dbReference type="Pfam" id="PF21997">
    <property type="entry name" value="DUF6928"/>
    <property type="match status" value="1"/>
</dbReference>
<protein>
    <submittedName>
        <fullName evidence="1">DUF6928 family protein</fullName>
    </submittedName>
</protein>
<sequence>MAFNDTLVVWSDGNPVDVLRACPVLDKPATRVLAGRLFPGAAVQEIGDELLADALNPAQHVVYVGCFTGLDLVCSWTLTPQRPSELDPAVLAATGRRQVLLHATHSDAEWCAFGVWRDGALLRSLSVCANPGVLEDLGERLPFETDERPAELGDRALQALIGFSRAGRDRLDDVDPELIPVVAYRVSTAS</sequence>
<proteinExistence type="predicted"/>
<dbReference type="RefSeq" id="WP_380116770.1">
    <property type="nucleotide sequence ID" value="NZ_JBHSIU010000019.1"/>
</dbReference>
<comment type="caution">
    <text evidence="1">The sequence shown here is derived from an EMBL/GenBank/DDBJ whole genome shotgun (WGS) entry which is preliminary data.</text>
</comment>
<keyword evidence="2" id="KW-1185">Reference proteome</keyword>
<reference evidence="2" key="1">
    <citation type="journal article" date="2019" name="Int. J. Syst. Evol. Microbiol.">
        <title>The Global Catalogue of Microorganisms (GCM) 10K type strain sequencing project: providing services to taxonomists for standard genome sequencing and annotation.</title>
        <authorList>
            <consortium name="The Broad Institute Genomics Platform"/>
            <consortium name="The Broad Institute Genome Sequencing Center for Infectious Disease"/>
            <person name="Wu L."/>
            <person name="Ma J."/>
        </authorList>
    </citation>
    <scope>NUCLEOTIDE SEQUENCE [LARGE SCALE GENOMIC DNA]</scope>
    <source>
        <strain evidence="2">CGMCC 4.7152</strain>
    </source>
</reference>